<feature type="compositionally biased region" description="Basic residues" evidence="7">
    <location>
        <begin position="154"/>
        <end position="168"/>
    </location>
</feature>
<reference evidence="9" key="1">
    <citation type="journal article" date="2016" name="Nature">
        <title>The genetic program for cartilage development has deep homology within Bilateria.</title>
        <authorList>
            <person name="Tarazona O.A."/>
            <person name="Slota L.A."/>
            <person name="Lopez D.H."/>
            <person name="Zhang G."/>
            <person name="Cohn M.J."/>
        </authorList>
    </citation>
    <scope>NUCLEOTIDE SEQUENCE</scope>
</reference>
<organism evidence="9">
    <name type="scientific">Limulus polyphemus</name>
    <name type="common">Atlantic horseshoe crab</name>
    <dbReference type="NCBI Taxonomy" id="6850"/>
    <lineage>
        <taxon>Eukaryota</taxon>
        <taxon>Metazoa</taxon>
        <taxon>Ecdysozoa</taxon>
        <taxon>Arthropoda</taxon>
        <taxon>Chelicerata</taxon>
        <taxon>Merostomata</taxon>
        <taxon>Xiphosura</taxon>
        <taxon>Limulidae</taxon>
        <taxon>Limulus</taxon>
    </lineage>
</organism>
<feature type="domain" description="HMG box" evidence="8">
    <location>
        <begin position="91"/>
        <end position="159"/>
    </location>
</feature>
<dbReference type="PROSITE" id="PS50118">
    <property type="entry name" value="HMG_BOX_2"/>
    <property type="match status" value="1"/>
</dbReference>
<keyword evidence="2" id="KW-0805">Transcription regulation</keyword>
<dbReference type="OrthoDB" id="6247875at2759"/>
<dbReference type="AlphaFoldDB" id="A0A161CG60"/>
<evidence type="ECO:0000256" key="6">
    <source>
        <dbReference type="PROSITE-ProRule" id="PRU00267"/>
    </source>
</evidence>
<dbReference type="FunFam" id="1.10.30.10:FF:000004">
    <property type="entry name" value="Transcription factor SOX-10"/>
    <property type="match status" value="1"/>
</dbReference>
<evidence type="ECO:0000256" key="7">
    <source>
        <dbReference type="SAM" id="MobiDB-lite"/>
    </source>
</evidence>
<evidence type="ECO:0000256" key="3">
    <source>
        <dbReference type="ARBA" id="ARBA00023125"/>
    </source>
</evidence>
<evidence type="ECO:0000256" key="2">
    <source>
        <dbReference type="ARBA" id="ARBA00023015"/>
    </source>
</evidence>
<name>A0A161CG60_LIMPO</name>
<evidence type="ECO:0000256" key="5">
    <source>
        <dbReference type="ARBA" id="ARBA00023242"/>
    </source>
</evidence>
<evidence type="ECO:0000256" key="4">
    <source>
        <dbReference type="ARBA" id="ARBA00023163"/>
    </source>
</evidence>
<feature type="region of interest" description="Disordered" evidence="7">
    <location>
        <begin position="154"/>
        <end position="180"/>
    </location>
</feature>
<evidence type="ECO:0000259" key="8">
    <source>
        <dbReference type="PROSITE" id="PS50118"/>
    </source>
</evidence>
<dbReference type="CDD" id="cd22031">
    <property type="entry name" value="HMG-box_SoxE"/>
    <property type="match status" value="1"/>
</dbReference>
<sequence length="445" mass="49524">MALPSAKNERVDTKMTSESSSESKQGCLLKDQGLEDLVKDVTASTKESLENKAGFPPSIHDAVSRVLKGYDWTFVPTPTKHNNSDKRRPYVKRPMNAFMVWAQAARRKLAGQYPHLHNAELSKTLGRLWRLLGQEEKRPFVEEADRLRQVHKKTHPNYKYQPRRRKTGRYPGNHGTEESASTIQGATVVFSPLKTENVGNCWSSAATQCPPTTPNFRENGWKKTVDKSSSLGLHGQTRQLGQTINVSGLTSDTICNVDDIDEYLPSFDTLLSWLSTQEVTCSANLLTPSSAPLASNTENYLSTKDIQNPGDSLPDVVPSLSNRCLSEKTCREVNPEGLFPTPVNPTMVEVLNGDNTPNEIQSDEPVKFHELAPVNRPRKPTYNLPVALEGAVNVHYNNSRQRNVSPDFSFSGQKMDSSIFCQKYDTPYHQYPVSSVKSGITGSTL</sequence>
<dbReference type="Pfam" id="PF12444">
    <property type="entry name" value="Sox_N"/>
    <property type="match status" value="1"/>
</dbReference>
<feature type="DNA-binding region" description="HMG box" evidence="6">
    <location>
        <begin position="91"/>
        <end position="159"/>
    </location>
</feature>
<keyword evidence="3 6" id="KW-0238">DNA-binding</keyword>
<dbReference type="SUPFAM" id="SSF47095">
    <property type="entry name" value="HMG-box"/>
    <property type="match status" value="1"/>
</dbReference>
<protein>
    <submittedName>
        <fullName evidence="9">SoxE</fullName>
    </submittedName>
</protein>
<dbReference type="InterPro" id="IPR022151">
    <property type="entry name" value="Sox_N"/>
</dbReference>
<dbReference type="EMBL" id="KP322119">
    <property type="protein sequence ID" value="ALM01447.1"/>
    <property type="molecule type" value="mRNA"/>
</dbReference>
<dbReference type="SMART" id="SM00398">
    <property type="entry name" value="HMG"/>
    <property type="match status" value="1"/>
</dbReference>
<dbReference type="Gene3D" id="1.10.30.10">
    <property type="entry name" value="High mobility group box domain"/>
    <property type="match status" value="1"/>
</dbReference>
<comment type="subcellular location">
    <subcellularLocation>
        <location evidence="1">Nucleus</location>
    </subcellularLocation>
</comment>
<evidence type="ECO:0000313" key="9">
    <source>
        <dbReference type="EMBL" id="ALM01447.1"/>
    </source>
</evidence>
<dbReference type="InterPro" id="IPR036910">
    <property type="entry name" value="HMG_box_dom_sf"/>
</dbReference>
<dbReference type="GO" id="GO:0000981">
    <property type="term" value="F:DNA-binding transcription factor activity, RNA polymerase II-specific"/>
    <property type="evidence" value="ECO:0007669"/>
    <property type="project" value="TreeGrafter"/>
</dbReference>
<dbReference type="PANTHER" id="PTHR45803:SF5">
    <property type="entry name" value="SOX100B"/>
    <property type="match status" value="1"/>
</dbReference>
<feature type="region of interest" description="Disordered" evidence="7">
    <location>
        <begin position="1"/>
        <end position="29"/>
    </location>
</feature>
<keyword evidence="4" id="KW-0804">Transcription</keyword>
<dbReference type="Pfam" id="PF00505">
    <property type="entry name" value="HMG_box"/>
    <property type="match status" value="1"/>
</dbReference>
<accession>A0A161CG60</accession>
<dbReference type="InterPro" id="IPR009071">
    <property type="entry name" value="HMG_box_dom"/>
</dbReference>
<dbReference type="InterPro" id="IPR050917">
    <property type="entry name" value="SOX_TF"/>
</dbReference>
<dbReference type="GO" id="GO:0005634">
    <property type="term" value="C:nucleus"/>
    <property type="evidence" value="ECO:0007669"/>
    <property type="project" value="UniProtKB-SubCell"/>
</dbReference>
<evidence type="ECO:0000256" key="1">
    <source>
        <dbReference type="ARBA" id="ARBA00004123"/>
    </source>
</evidence>
<keyword evidence="5 6" id="KW-0539">Nucleus</keyword>
<proteinExistence type="evidence at transcript level"/>
<dbReference type="PANTHER" id="PTHR45803">
    <property type="entry name" value="SOX100B"/>
    <property type="match status" value="1"/>
</dbReference>
<dbReference type="GO" id="GO:0000978">
    <property type="term" value="F:RNA polymerase II cis-regulatory region sequence-specific DNA binding"/>
    <property type="evidence" value="ECO:0007669"/>
    <property type="project" value="TreeGrafter"/>
</dbReference>